<dbReference type="SUPFAM" id="SSF56219">
    <property type="entry name" value="DNase I-like"/>
    <property type="match status" value="1"/>
</dbReference>
<dbReference type="Gene3D" id="3.30.70.1820">
    <property type="entry name" value="L1 transposable element, RRM domain"/>
    <property type="match status" value="1"/>
</dbReference>
<evidence type="ECO:0000313" key="1">
    <source>
        <dbReference type="EMBL" id="KAL3683233.1"/>
    </source>
</evidence>
<sequence length="393" mass="44083">MDALEERLKTQVEATKTTLLSAMKEQEGERLLNIGQQLKSMVENSQEQQIRSYAEAVRETQSTFLRDQDRERNDRESRKLNIRIVGLQEGEQEDTKTTVGAFFTEALKIDNVDIISAVRVGKNEKGPRHIVVRFLSMESMSAILNNQSFLKGRKETGLLTVSIAPISLLEHRGLSEPVVEANLELWSKTDIVALVETWEHRATSGLCIPGFQQVGAVWNQKRFAKGRGFGGITVYVRDNLGLDSEIEFADTHKRFLCLKLSKNNSQAFIFIVYFSPKGSPVYGSDTDNPMLELAREIRRMCDRGPVWVCGDFNSRTGVNQGSLIDETGEAIWSGNGNGQEDIWSRSSKDLGTNLFSEFFLQLVNICGMTILNGSRQFESTGEFTCTTPMGTAW</sequence>
<gene>
    <name evidence="1" type="ORF">R1sor_001255</name>
</gene>
<protein>
    <recommendedName>
        <fullName evidence="3">Endonuclease/exonuclease/phosphatase domain-containing protein</fullName>
    </recommendedName>
</protein>
<evidence type="ECO:0000313" key="2">
    <source>
        <dbReference type="Proteomes" id="UP001633002"/>
    </source>
</evidence>
<dbReference type="AlphaFoldDB" id="A0ABD3GVS2"/>
<dbReference type="InterPro" id="IPR036691">
    <property type="entry name" value="Endo/exonu/phosph_ase_sf"/>
</dbReference>
<evidence type="ECO:0008006" key="3">
    <source>
        <dbReference type="Google" id="ProtNLM"/>
    </source>
</evidence>
<organism evidence="1 2">
    <name type="scientific">Riccia sorocarpa</name>
    <dbReference type="NCBI Taxonomy" id="122646"/>
    <lineage>
        <taxon>Eukaryota</taxon>
        <taxon>Viridiplantae</taxon>
        <taxon>Streptophyta</taxon>
        <taxon>Embryophyta</taxon>
        <taxon>Marchantiophyta</taxon>
        <taxon>Marchantiopsida</taxon>
        <taxon>Marchantiidae</taxon>
        <taxon>Marchantiales</taxon>
        <taxon>Ricciaceae</taxon>
        <taxon>Riccia</taxon>
    </lineage>
</organism>
<name>A0ABD3GVS2_9MARC</name>
<reference evidence="1 2" key="1">
    <citation type="submission" date="2024-09" db="EMBL/GenBank/DDBJ databases">
        <title>Chromosome-scale assembly of Riccia sorocarpa.</title>
        <authorList>
            <person name="Paukszto L."/>
        </authorList>
    </citation>
    <scope>NUCLEOTIDE SEQUENCE [LARGE SCALE GENOMIC DNA]</scope>
    <source>
        <strain evidence="1">LP-2024</strain>
        <tissue evidence="1">Aerial parts of the thallus</tissue>
    </source>
</reference>
<dbReference type="Proteomes" id="UP001633002">
    <property type="component" value="Unassembled WGS sequence"/>
</dbReference>
<proteinExistence type="predicted"/>
<accession>A0ABD3GVS2</accession>
<keyword evidence="2" id="KW-1185">Reference proteome</keyword>
<dbReference type="EMBL" id="JBJQOH010000006">
    <property type="protein sequence ID" value="KAL3683233.1"/>
    <property type="molecule type" value="Genomic_DNA"/>
</dbReference>
<comment type="caution">
    <text evidence="1">The sequence shown here is derived from an EMBL/GenBank/DDBJ whole genome shotgun (WGS) entry which is preliminary data.</text>
</comment>
<dbReference type="Gene3D" id="3.60.10.10">
    <property type="entry name" value="Endonuclease/exonuclease/phosphatase"/>
    <property type="match status" value="1"/>
</dbReference>